<evidence type="ECO:0000313" key="2">
    <source>
        <dbReference type="EMBL" id="CAD8110235.1"/>
    </source>
</evidence>
<dbReference type="Proteomes" id="UP000688137">
    <property type="component" value="Unassembled WGS sequence"/>
</dbReference>
<evidence type="ECO:0008006" key="4">
    <source>
        <dbReference type="Google" id="ProtNLM"/>
    </source>
</evidence>
<reference evidence="2" key="1">
    <citation type="submission" date="2021-01" db="EMBL/GenBank/DDBJ databases">
        <authorList>
            <consortium name="Genoscope - CEA"/>
            <person name="William W."/>
        </authorList>
    </citation>
    <scope>NUCLEOTIDE SEQUENCE</scope>
</reference>
<keyword evidence="1" id="KW-0472">Membrane</keyword>
<proteinExistence type="predicted"/>
<keyword evidence="1" id="KW-1133">Transmembrane helix</keyword>
<sequence>MLLFLQFYIVSSMYPVSYIHERPYLSLDSDLKVQLKLDEVLSEFLQRHSQNDRCPDYEYYECYEEVYQNGQKTKIKLEKETFNVYDIQTEQDMSQTIIYSDQQLQEDQNKVSFLALAPFQNHQNTFYQDGFSLCLSESEGYIITDFNSISQENEPLNTEGVFNKLKEEQYTTYSLHLQNMEIALKVYDISSYSIYIVSDDLVSIPKEIFPQKYFQSRGFVLDQTSGFYYRDNKDKSENDMDSLLLYNNANQDYPLIIDPSNYIIHDENGQDILKIYSDEQYKDAIILGLPFLKNKIFNVQTQENYLYIKQLTKNLCIKDDEKQSIGVLEIIFIVLQMILLPFLVYFTFKKLRQHELQKQQQIQAQQFITELQ</sequence>
<protein>
    <recommendedName>
        <fullName evidence="4">Transmembrane protein</fullName>
    </recommendedName>
</protein>
<keyword evidence="1" id="KW-0812">Transmembrane</keyword>
<gene>
    <name evidence="2" type="ORF">PPRIM_AZ9-3.1.T1430084</name>
</gene>
<comment type="caution">
    <text evidence="2">The sequence shown here is derived from an EMBL/GenBank/DDBJ whole genome shotgun (WGS) entry which is preliminary data.</text>
</comment>
<organism evidence="2 3">
    <name type="scientific">Paramecium primaurelia</name>
    <dbReference type="NCBI Taxonomy" id="5886"/>
    <lineage>
        <taxon>Eukaryota</taxon>
        <taxon>Sar</taxon>
        <taxon>Alveolata</taxon>
        <taxon>Ciliophora</taxon>
        <taxon>Intramacronucleata</taxon>
        <taxon>Oligohymenophorea</taxon>
        <taxon>Peniculida</taxon>
        <taxon>Parameciidae</taxon>
        <taxon>Paramecium</taxon>
    </lineage>
</organism>
<accession>A0A8S1Q5C9</accession>
<name>A0A8S1Q5C9_PARPR</name>
<dbReference type="AlphaFoldDB" id="A0A8S1Q5C9"/>
<evidence type="ECO:0000256" key="1">
    <source>
        <dbReference type="SAM" id="Phobius"/>
    </source>
</evidence>
<keyword evidence="3" id="KW-1185">Reference proteome</keyword>
<evidence type="ECO:0000313" key="3">
    <source>
        <dbReference type="Proteomes" id="UP000688137"/>
    </source>
</evidence>
<feature type="transmembrane region" description="Helical" evidence="1">
    <location>
        <begin position="325"/>
        <end position="348"/>
    </location>
</feature>
<dbReference type="OMA" id="EIFPQKY"/>
<dbReference type="EMBL" id="CAJJDM010000147">
    <property type="protein sequence ID" value="CAD8110235.1"/>
    <property type="molecule type" value="Genomic_DNA"/>
</dbReference>